<feature type="domain" description="UPF0033" evidence="3">
    <location>
        <begin position="15"/>
        <end position="39"/>
    </location>
</feature>
<comment type="similarity">
    <text evidence="1">Belongs to the sulfur carrier protein TusA family.</text>
</comment>
<evidence type="ECO:0000256" key="1">
    <source>
        <dbReference type="ARBA" id="ARBA00008984"/>
    </source>
</evidence>
<dbReference type="SUPFAM" id="SSF64307">
    <property type="entry name" value="SirA-like"/>
    <property type="match status" value="1"/>
</dbReference>
<dbReference type="AlphaFoldDB" id="A0A645CUJ4"/>
<dbReference type="PROSITE" id="PS01148">
    <property type="entry name" value="UPF0033"/>
    <property type="match status" value="1"/>
</dbReference>
<dbReference type="Gene3D" id="3.30.110.40">
    <property type="entry name" value="TusA-like domain"/>
    <property type="match status" value="1"/>
</dbReference>
<gene>
    <name evidence="4" type="primary">tusA_10</name>
    <name evidence="4" type="ORF">SDC9_127621</name>
</gene>
<evidence type="ECO:0000313" key="4">
    <source>
        <dbReference type="EMBL" id="MPM80573.1"/>
    </source>
</evidence>
<comment type="caution">
    <text evidence="4">The sequence shown here is derived from an EMBL/GenBank/DDBJ whole genome shotgun (WGS) entry which is preliminary data.</text>
</comment>
<dbReference type="EC" id="2.8.1.-" evidence="4"/>
<dbReference type="CDD" id="cd00291">
    <property type="entry name" value="SirA_YedF_YeeD"/>
    <property type="match status" value="1"/>
</dbReference>
<protein>
    <submittedName>
        <fullName evidence="4">Sulfurtransferase TusA</fullName>
        <ecNumber evidence="4">2.8.1.-</ecNumber>
    </submittedName>
</protein>
<evidence type="ECO:0000259" key="3">
    <source>
        <dbReference type="PROSITE" id="PS01148"/>
    </source>
</evidence>
<dbReference type="PANTHER" id="PTHR33279:SF6">
    <property type="entry name" value="SULFUR CARRIER PROTEIN YEDF-RELATED"/>
    <property type="match status" value="1"/>
</dbReference>
<dbReference type="EMBL" id="VSSQ01030153">
    <property type="protein sequence ID" value="MPM80573.1"/>
    <property type="molecule type" value="Genomic_DNA"/>
</dbReference>
<dbReference type="Pfam" id="PF01206">
    <property type="entry name" value="TusA"/>
    <property type="match status" value="1"/>
</dbReference>
<sequence length="294" mass="32544">MTTEELKALTVAKSVDARGTACPGPLLEAKKAIGTINSNDVMEILSADEGTKVDIPKWCGKQGHEYLGAVEELAREAEAHDRHDVRSLGLLEHEVFQLAHGLAGALLRGARRQLHQRDHVALVFRWQERGGQAREQEHHARDHQQEHQQCLERALDHAAHGALVLLGAGFKVAVEPVVEGAEQAGLLVVCMALGNGLEHGGAQRGRQRQREEAREEDRDRHHQRELAIDVAGGTAEQRQRDEHRHQNHRDTHHGALDLAHGLDGGFLGRNAFLGHDAFDVLHHHDGVVHHDTDH</sequence>
<dbReference type="InterPro" id="IPR036868">
    <property type="entry name" value="TusA-like_sf"/>
</dbReference>
<reference evidence="4" key="1">
    <citation type="submission" date="2019-08" db="EMBL/GenBank/DDBJ databases">
        <authorList>
            <person name="Kucharzyk K."/>
            <person name="Murdoch R.W."/>
            <person name="Higgins S."/>
            <person name="Loffler F."/>
        </authorList>
    </citation>
    <scope>NUCLEOTIDE SEQUENCE</scope>
</reference>
<accession>A0A645CUJ4</accession>
<proteinExistence type="inferred from homology"/>
<feature type="compositionally biased region" description="Basic and acidic residues" evidence="2">
    <location>
        <begin position="208"/>
        <end position="227"/>
    </location>
</feature>
<name>A0A645CUJ4_9ZZZZ</name>
<evidence type="ECO:0000256" key="2">
    <source>
        <dbReference type="SAM" id="MobiDB-lite"/>
    </source>
</evidence>
<dbReference type="InterPro" id="IPR001455">
    <property type="entry name" value="TusA-like"/>
</dbReference>
<dbReference type="PANTHER" id="PTHR33279">
    <property type="entry name" value="SULFUR CARRIER PROTEIN YEDF-RELATED"/>
    <property type="match status" value="1"/>
</dbReference>
<dbReference type="GO" id="GO:0016740">
    <property type="term" value="F:transferase activity"/>
    <property type="evidence" value="ECO:0007669"/>
    <property type="project" value="UniProtKB-KW"/>
</dbReference>
<feature type="region of interest" description="Disordered" evidence="2">
    <location>
        <begin position="198"/>
        <end position="251"/>
    </location>
</feature>
<keyword evidence="4" id="KW-0808">Transferase</keyword>
<organism evidence="4">
    <name type="scientific">bioreactor metagenome</name>
    <dbReference type="NCBI Taxonomy" id="1076179"/>
    <lineage>
        <taxon>unclassified sequences</taxon>
        <taxon>metagenomes</taxon>
        <taxon>ecological metagenomes</taxon>
    </lineage>
</organism>
<feature type="compositionally biased region" description="Basic and acidic residues" evidence="2">
    <location>
        <begin position="237"/>
        <end position="251"/>
    </location>
</feature>